<dbReference type="Proteomes" id="UP001152797">
    <property type="component" value="Unassembled WGS sequence"/>
</dbReference>
<evidence type="ECO:0000313" key="1">
    <source>
        <dbReference type="EMBL" id="CAI4020565.1"/>
    </source>
</evidence>
<sequence length="298" mass="33667">MHSSEMELFLVCLEPILQFSEFREIQQMQSSSRCLSRDAKNHLKIRCRSVLKGLPHAAQMHYRQLFDCDDCDDCSDSSDSSAFRILLRRQLLIDVDEATQFGQWRTQTAVARLMTGVSLDGTDVFAAVKRAFLASQVVSLSRKKDVVSWMHVLGALEEQDPLQAKRLAAEAWEALAGHVFDELDKHDRNDAALRLEGQNDATVATVGEALPPLPLPSLLLLWLQTVHFVNALDDQPDLWLRSDSCSACSAGQLYRWLQILEKQLELSPTLGRYGPSGDSSQLRSRHVARIHERMRDLI</sequence>
<dbReference type="AlphaFoldDB" id="A0A9P1GT66"/>
<evidence type="ECO:0000313" key="2">
    <source>
        <dbReference type="EMBL" id="CAL1173940.1"/>
    </source>
</evidence>
<dbReference type="EMBL" id="CAMXCT030006820">
    <property type="protein sequence ID" value="CAL4807877.1"/>
    <property type="molecule type" value="Genomic_DNA"/>
</dbReference>
<dbReference type="OrthoDB" id="10473113at2759"/>
<accession>A0A9P1GT66</accession>
<gene>
    <name evidence="1" type="ORF">C1SCF055_LOCUS44976</name>
</gene>
<name>A0A9P1GT66_9DINO</name>
<proteinExistence type="predicted"/>
<dbReference type="EMBL" id="CAMXCT020006820">
    <property type="protein sequence ID" value="CAL1173940.1"/>
    <property type="molecule type" value="Genomic_DNA"/>
</dbReference>
<reference evidence="2" key="2">
    <citation type="submission" date="2024-04" db="EMBL/GenBank/DDBJ databases">
        <authorList>
            <person name="Chen Y."/>
            <person name="Shah S."/>
            <person name="Dougan E. K."/>
            <person name="Thang M."/>
            <person name="Chan C."/>
        </authorList>
    </citation>
    <scope>NUCLEOTIDE SEQUENCE [LARGE SCALE GENOMIC DNA]</scope>
</reference>
<evidence type="ECO:0000313" key="3">
    <source>
        <dbReference type="EMBL" id="CAL4807877.1"/>
    </source>
</evidence>
<dbReference type="EMBL" id="CAMXCT010006820">
    <property type="protein sequence ID" value="CAI4020565.1"/>
    <property type="molecule type" value="Genomic_DNA"/>
</dbReference>
<evidence type="ECO:0000313" key="4">
    <source>
        <dbReference type="Proteomes" id="UP001152797"/>
    </source>
</evidence>
<reference evidence="1" key="1">
    <citation type="submission" date="2022-10" db="EMBL/GenBank/DDBJ databases">
        <authorList>
            <person name="Chen Y."/>
            <person name="Dougan E. K."/>
            <person name="Chan C."/>
            <person name="Rhodes N."/>
            <person name="Thang M."/>
        </authorList>
    </citation>
    <scope>NUCLEOTIDE SEQUENCE</scope>
</reference>
<keyword evidence="4" id="KW-1185">Reference proteome</keyword>
<comment type="caution">
    <text evidence="1">The sequence shown here is derived from an EMBL/GenBank/DDBJ whole genome shotgun (WGS) entry which is preliminary data.</text>
</comment>
<organism evidence="1">
    <name type="scientific">Cladocopium goreaui</name>
    <dbReference type="NCBI Taxonomy" id="2562237"/>
    <lineage>
        <taxon>Eukaryota</taxon>
        <taxon>Sar</taxon>
        <taxon>Alveolata</taxon>
        <taxon>Dinophyceae</taxon>
        <taxon>Suessiales</taxon>
        <taxon>Symbiodiniaceae</taxon>
        <taxon>Cladocopium</taxon>
    </lineage>
</organism>
<protein>
    <submittedName>
        <fullName evidence="3">Nuclear pore complex protein Nup85</fullName>
    </submittedName>
</protein>